<evidence type="ECO:0000313" key="2">
    <source>
        <dbReference type="Proteomes" id="UP000658754"/>
    </source>
</evidence>
<keyword evidence="2" id="KW-1185">Reference proteome</keyword>
<dbReference type="Proteomes" id="UP000658754">
    <property type="component" value="Unassembled WGS sequence"/>
</dbReference>
<sequence length="80" mass="8542">MRSARSARSVWEGGAGGEAADVRAGADTLEWVRNNKGETFLGASLLFRLAEEKQAAMMSAGHRKASFSVRHVTTVSACTE</sequence>
<evidence type="ECO:0000313" key="1">
    <source>
        <dbReference type="EMBL" id="GGI78909.1"/>
    </source>
</evidence>
<proteinExistence type="predicted"/>
<comment type="caution">
    <text evidence="1">The sequence shown here is derived from an EMBL/GenBank/DDBJ whole genome shotgun (WGS) entry which is preliminary data.</text>
</comment>
<reference evidence="2" key="1">
    <citation type="journal article" date="2019" name="Int. J. Syst. Evol. Microbiol.">
        <title>The Global Catalogue of Microorganisms (GCM) 10K type strain sequencing project: providing services to taxonomists for standard genome sequencing and annotation.</title>
        <authorList>
            <consortium name="The Broad Institute Genomics Platform"/>
            <consortium name="The Broad Institute Genome Sequencing Center for Infectious Disease"/>
            <person name="Wu L."/>
            <person name="Ma J."/>
        </authorList>
    </citation>
    <scope>NUCLEOTIDE SEQUENCE [LARGE SCALE GENOMIC DNA]</scope>
    <source>
        <strain evidence="2">CGMCC 1.3601</strain>
    </source>
</reference>
<protein>
    <submittedName>
        <fullName evidence="1">Uncharacterized protein</fullName>
    </submittedName>
</protein>
<accession>A0ABQ2CDM0</accession>
<name>A0ABQ2CDM0_9MICC</name>
<organism evidence="1 2">
    <name type="scientific">Pseudarthrobacter scleromae</name>
    <dbReference type="NCBI Taxonomy" id="158897"/>
    <lineage>
        <taxon>Bacteria</taxon>
        <taxon>Bacillati</taxon>
        <taxon>Actinomycetota</taxon>
        <taxon>Actinomycetes</taxon>
        <taxon>Micrococcales</taxon>
        <taxon>Micrococcaceae</taxon>
        <taxon>Pseudarthrobacter</taxon>
    </lineage>
</organism>
<dbReference type="EMBL" id="BMKV01000002">
    <property type="protein sequence ID" value="GGI78909.1"/>
    <property type="molecule type" value="Genomic_DNA"/>
</dbReference>
<gene>
    <name evidence="1" type="ORF">GCM10007175_15220</name>
</gene>